<evidence type="ECO:0000256" key="4">
    <source>
        <dbReference type="ARBA" id="ARBA00022692"/>
    </source>
</evidence>
<dbReference type="InterPro" id="IPR053523">
    <property type="entry name" value="Oligopeptide_permease_AppC"/>
</dbReference>
<comment type="subcellular location">
    <subcellularLocation>
        <location evidence="1 7">Cell membrane</location>
        <topology evidence="1 7">Multi-pass membrane protein</topology>
    </subcellularLocation>
</comment>
<evidence type="ECO:0000256" key="3">
    <source>
        <dbReference type="ARBA" id="ARBA00022475"/>
    </source>
</evidence>
<protein>
    <submittedName>
        <fullName evidence="9">ABC transporter permease</fullName>
    </submittedName>
</protein>
<evidence type="ECO:0000256" key="5">
    <source>
        <dbReference type="ARBA" id="ARBA00022989"/>
    </source>
</evidence>
<dbReference type="NCBIfam" id="NF045476">
    <property type="entry name" value="Opp4C"/>
    <property type="match status" value="1"/>
</dbReference>
<dbReference type="Gene3D" id="1.10.3720.10">
    <property type="entry name" value="MetI-like"/>
    <property type="match status" value="1"/>
</dbReference>
<evidence type="ECO:0000256" key="6">
    <source>
        <dbReference type="ARBA" id="ARBA00023136"/>
    </source>
</evidence>
<keyword evidence="6 7" id="KW-0472">Membrane</keyword>
<feature type="transmembrane region" description="Helical" evidence="7">
    <location>
        <begin position="36"/>
        <end position="56"/>
    </location>
</feature>
<feature type="transmembrane region" description="Helical" evidence="7">
    <location>
        <begin position="205"/>
        <end position="230"/>
    </location>
</feature>
<dbReference type="AlphaFoldDB" id="A0AB35U2V9"/>
<dbReference type="RefSeq" id="WP_108775165.1">
    <property type="nucleotide sequence ID" value="NZ_JALBUR010000004.1"/>
</dbReference>
<dbReference type="InterPro" id="IPR035906">
    <property type="entry name" value="MetI-like_sf"/>
</dbReference>
<keyword evidence="5 7" id="KW-1133">Transmembrane helix</keyword>
<keyword evidence="2 7" id="KW-0813">Transport</keyword>
<feature type="transmembrane region" description="Helical" evidence="7">
    <location>
        <begin position="138"/>
        <end position="155"/>
    </location>
</feature>
<dbReference type="Pfam" id="PF12911">
    <property type="entry name" value="OppC_N"/>
    <property type="match status" value="1"/>
</dbReference>
<comment type="caution">
    <text evidence="9">The sequence shown here is derived from an EMBL/GenBank/DDBJ whole genome shotgun (WGS) entry which is preliminary data.</text>
</comment>
<reference evidence="9 10" key="1">
    <citation type="submission" date="2022-03" db="EMBL/GenBank/DDBJ databases">
        <title>Novel taxa within the pig intestine.</title>
        <authorList>
            <person name="Wylensek D."/>
            <person name="Bishof K."/>
            <person name="Afrizal A."/>
            <person name="Clavel T."/>
        </authorList>
    </citation>
    <scope>NUCLEOTIDE SEQUENCE [LARGE SCALE GENOMIC DNA]</scope>
    <source>
        <strain evidence="9 10">CLA-KB-P133</strain>
    </source>
</reference>
<evidence type="ECO:0000256" key="1">
    <source>
        <dbReference type="ARBA" id="ARBA00004651"/>
    </source>
</evidence>
<keyword evidence="4 7" id="KW-0812">Transmembrane</keyword>
<keyword evidence="10" id="KW-1185">Reference proteome</keyword>
<dbReference type="PROSITE" id="PS50928">
    <property type="entry name" value="ABC_TM1"/>
    <property type="match status" value="1"/>
</dbReference>
<dbReference type="Pfam" id="PF00528">
    <property type="entry name" value="BPD_transp_1"/>
    <property type="match status" value="1"/>
</dbReference>
<feature type="transmembrane region" description="Helical" evidence="7">
    <location>
        <begin position="98"/>
        <end position="126"/>
    </location>
</feature>
<evidence type="ECO:0000256" key="2">
    <source>
        <dbReference type="ARBA" id="ARBA00022448"/>
    </source>
</evidence>
<dbReference type="Proteomes" id="UP001286174">
    <property type="component" value="Unassembled WGS sequence"/>
</dbReference>
<dbReference type="SUPFAM" id="SSF161098">
    <property type="entry name" value="MetI-like"/>
    <property type="match status" value="1"/>
</dbReference>
<dbReference type="EMBL" id="JALBUR010000004">
    <property type="protein sequence ID" value="MDX8419014.1"/>
    <property type="molecule type" value="Genomic_DNA"/>
</dbReference>
<accession>A0AB35U2V9</accession>
<dbReference type="PANTHER" id="PTHR43386">
    <property type="entry name" value="OLIGOPEPTIDE TRANSPORT SYSTEM PERMEASE PROTEIN APPC"/>
    <property type="match status" value="1"/>
</dbReference>
<feature type="domain" description="ABC transmembrane type-1" evidence="8">
    <location>
        <begin position="100"/>
        <end position="287"/>
    </location>
</feature>
<dbReference type="GO" id="GO:0055085">
    <property type="term" value="P:transmembrane transport"/>
    <property type="evidence" value="ECO:0007669"/>
    <property type="project" value="InterPro"/>
</dbReference>
<sequence length="300" mass="33752">MTEEKQLSREEEIKRAAKKYSYWGGVWSRLRKNKMAMISLVGLIIIVLLCIFVPMFSKYTISQTNSAEANMPPSAAHWLGTDKIGRDLWVRLFAGGRVSLGVALSVTALECVIGVVLGSISGFFGGFVDTVIMRISEIFMCFPFLMICITLQAVFGNSIRTLIVILAVLSWPSICRIVRGQILSLREMDYMEACRALGISNTRQIFIHLFPNVLAYVIVYVTMSMANVILTETSLSFLGLGVNPPTPTWGNLIQEARNLYILQQKWWYWVPPGVMIFLSILFFNMLGDGLRDAIDPKMQK</sequence>
<comment type="similarity">
    <text evidence="7">Belongs to the binding-protein-dependent transport system permease family.</text>
</comment>
<dbReference type="InterPro" id="IPR025966">
    <property type="entry name" value="OppC_N"/>
</dbReference>
<dbReference type="InterPro" id="IPR000515">
    <property type="entry name" value="MetI-like"/>
</dbReference>
<feature type="transmembrane region" description="Helical" evidence="7">
    <location>
        <begin position="161"/>
        <end position="178"/>
    </location>
</feature>
<dbReference type="InterPro" id="IPR050366">
    <property type="entry name" value="BP-dependent_transpt_permease"/>
</dbReference>
<evidence type="ECO:0000259" key="8">
    <source>
        <dbReference type="PROSITE" id="PS50928"/>
    </source>
</evidence>
<dbReference type="PANTHER" id="PTHR43386:SF1">
    <property type="entry name" value="D,D-DIPEPTIDE TRANSPORT SYSTEM PERMEASE PROTEIN DDPC-RELATED"/>
    <property type="match status" value="1"/>
</dbReference>
<dbReference type="GO" id="GO:0005886">
    <property type="term" value="C:plasma membrane"/>
    <property type="evidence" value="ECO:0007669"/>
    <property type="project" value="UniProtKB-SubCell"/>
</dbReference>
<gene>
    <name evidence="9" type="ORF">MOZ60_02775</name>
</gene>
<evidence type="ECO:0000313" key="9">
    <source>
        <dbReference type="EMBL" id="MDX8419014.1"/>
    </source>
</evidence>
<keyword evidence="3" id="KW-1003">Cell membrane</keyword>
<evidence type="ECO:0000313" key="10">
    <source>
        <dbReference type="Proteomes" id="UP001286174"/>
    </source>
</evidence>
<name>A0AB35U2V9_9FIRM</name>
<organism evidence="9 10">
    <name type="scientific">Grylomicrobium aquisgranensis</name>
    <dbReference type="NCBI Taxonomy" id="2926318"/>
    <lineage>
        <taxon>Bacteria</taxon>
        <taxon>Bacillati</taxon>
        <taxon>Bacillota</taxon>
        <taxon>Erysipelotrichia</taxon>
        <taxon>Erysipelotrichales</taxon>
        <taxon>Erysipelotrichaceae</taxon>
        <taxon>Grylomicrobium</taxon>
    </lineage>
</organism>
<evidence type="ECO:0000256" key="7">
    <source>
        <dbReference type="RuleBase" id="RU363032"/>
    </source>
</evidence>
<feature type="transmembrane region" description="Helical" evidence="7">
    <location>
        <begin position="266"/>
        <end position="287"/>
    </location>
</feature>
<proteinExistence type="inferred from homology"/>
<dbReference type="CDD" id="cd06261">
    <property type="entry name" value="TM_PBP2"/>
    <property type="match status" value="1"/>
</dbReference>